<dbReference type="SUPFAM" id="SSF55073">
    <property type="entry name" value="Nucleotide cyclase"/>
    <property type="match status" value="1"/>
</dbReference>
<dbReference type="GO" id="GO:0043709">
    <property type="term" value="P:cell adhesion involved in single-species biofilm formation"/>
    <property type="evidence" value="ECO:0007669"/>
    <property type="project" value="TreeGrafter"/>
</dbReference>
<reference evidence="4 5" key="1">
    <citation type="submission" date="2019-11" db="EMBL/GenBank/DDBJ databases">
        <authorList>
            <person name="Zheng R.K."/>
            <person name="Sun C.M."/>
        </authorList>
    </citation>
    <scope>NUCLEOTIDE SEQUENCE [LARGE SCALE GENOMIC DNA]</scope>
    <source>
        <strain evidence="4 5">SRB007</strain>
    </source>
</reference>
<keyword evidence="5" id="KW-1185">Reference proteome</keyword>
<dbReference type="GO" id="GO:0005886">
    <property type="term" value="C:plasma membrane"/>
    <property type="evidence" value="ECO:0007669"/>
    <property type="project" value="TreeGrafter"/>
</dbReference>
<dbReference type="InterPro" id="IPR043128">
    <property type="entry name" value="Rev_trsase/Diguanyl_cyclase"/>
</dbReference>
<dbReference type="GO" id="GO:1902201">
    <property type="term" value="P:negative regulation of bacterial-type flagellum-dependent cell motility"/>
    <property type="evidence" value="ECO:0007669"/>
    <property type="project" value="TreeGrafter"/>
</dbReference>
<keyword evidence="2" id="KW-0175">Coiled coil</keyword>
<evidence type="ECO:0000256" key="2">
    <source>
        <dbReference type="SAM" id="Coils"/>
    </source>
</evidence>
<dbReference type="CDD" id="cd01949">
    <property type="entry name" value="GGDEF"/>
    <property type="match status" value="1"/>
</dbReference>
<proteinExistence type="predicted"/>
<dbReference type="SMART" id="SM00267">
    <property type="entry name" value="GGDEF"/>
    <property type="match status" value="1"/>
</dbReference>
<dbReference type="Proteomes" id="UP000428328">
    <property type="component" value="Chromosome"/>
</dbReference>
<dbReference type="GO" id="GO:0052621">
    <property type="term" value="F:diguanylate cyclase activity"/>
    <property type="evidence" value="ECO:0007669"/>
    <property type="project" value="UniProtKB-EC"/>
</dbReference>
<evidence type="ECO:0000256" key="1">
    <source>
        <dbReference type="ARBA" id="ARBA00012528"/>
    </source>
</evidence>
<dbReference type="EMBL" id="CP046400">
    <property type="protein sequence ID" value="QGY39609.1"/>
    <property type="molecule type" value="Genomic_DNA"/>
</dbReference>
<dbReference type="EC" id="2.7.7.65" evidence="1"/>
<dbReference type="InterPro" id="IPR029787">
    <property type="entry name" value="Nucleotide_cyclase"/>
</dbReference>
<protein>
    <recommendedName>
        <fullName evidence="1">diguanylate cyclase</fullName>
        <ecNumber evidence="1">2.7.7.65</ecNumber>
    </recommendedName>
</protein>
<feature type="domain" description="GGDEF" evidence="3">
    <location>
        <begin position="199"/>
        <end position="337"/>
    </location>
</feature>
<sequence>MNEVLRKFGIEHDPDWVAVVLFVRNLLTKLSIYSYEKKAEIQREVTKELAKRDFSPEHFDQVVAMLDMYIMQNIGTVELEDALAQEKRSAVQLLNEMDEIINSMHGTTERQQRRLDAFKEHTVGVIQSNSDKSVIVAKVREMFTELIVEFKEEARELQAKAEMLERTANFDPLLTELHNRRALDAFLNQAVREQAEGEGTLSMMMIDVDFFKRVNDTHGHQAGDDLLRALARILTAHATLYQGFTARYGGEELALVVKNMDQTIAAIKAEAIRAGVESYDFRIRTDGKLSSRVDFTVSIGVAQWREGWDAGKLVSAADAALYEAKNSGRNKVCEYTGS</sequence>
<evidence type="ECO:0000259" key="3">
    <source>
        <dbReference type="PROSITE" id="PS50887"/>
    </source>
</evidence>
<feature type="coiled-coil region" evidence="2">
    <location>
        <begin position="140"/>
        <end position="167"/>
    </location>
</feature>
<dbReference type="InterPro" id="IPR050469">
    <property type="entry name" value="Diguanylate_Cyclase"/>
</dbReference>
<dbReference type="NCBIfam" id="TIGR00254">
    <property type="entry name" value="GGDEF"/>
    <property type="match status" value="1"/>
</dbReference>
<evidence type="ECO:0000313" key="4">
    <source>
        <dbReference type="EMBL" id="QGY39609.1"/>
    </source>
</evidence>
<dbReference type="PROSITE" id="PS50887">
    <property type="entry name" value="GGDEF"/>
    <property type="match status" value="1"/>
</dbReference>
<gene>
    <name evidence="4" type="ORF">GM415_05575</name>
</gene>
<dbReference type="Gene3D" id="3.30.70.270">
    <property type="match status" value="1"/>
</dbReference>
<accession>A0A6I6JEL5</accession>
<dbReference type="PANTHER" id="PTHR45138">
    <property type="entry name" value="REGULATORY COMPONENTS OF SENSORY TRANSDUCTION SYSTEM"/>
    <property type="match status" value="1"/>
</dbReference>
<dbReference type="InterPro" id="IPR000160">
    <property type="entry name" value="GGDEF_dom"/>
</dbReference>
<dbReference type="AlphaFoldDB" id="A0A6I6JEL5"/>
<dbReference type="Pfam" id="PF00990">
    <property type="entry name" value="GGDEF"/>
    <property type="match status" value="1"/>
</dbReference>
<dbReference type="PANTHER" id="PTHR45138:SF2">
    <property type="entry name" value="DIGUANYLATE CYCLASE VDCA"/>
    <property type="match status" value="1"/>
</dbReference>
<name>A0A6I6JEL5_9BACT</name>
<organism evidence="4 5">
    <name type="scientific">Pseudodesulfovibrio cashew</name>
    <dbReference type="NCBI Taxonomy" id="2678688"/>
    <lineage>
        <taxon>Bacteria</taxon>
        <taxon>Pseudomonadati</taxon>
        <taxon>Thermodesulfobacteriota</taxon>
        <taxon>Desulfovibrionia</taxon>
        <taxon>Desulfovibrionales</taxon>
        <taxon>Desulfovibrionaceae</taxon>
    </lineage>
</organism>
<evidence type="ECO:0000313" key="5">
    <source>
        <dbReference type="Proteomes" id="UP000428328"/>
    </source>
</evidence>
<dbReference type="KEGG" id="psel:GM415_05575"/>
<dbReference type="FunFam" id="3.30.70.270:FF:000001">
    <property type="entry name" value="Diguanylate cyclase domain protein"/>
    <property type="match status" value="1"/>
</dbReference>